<evidence type="ECO:0000256" key="1">
    <source>
        <dbReference type="SAM" id="MobiDB-lite"/>
    </source>
</evidence>
<name>A0ABV5NP75_9ACTN</name>
<dbReference type="EMBL" id="JBHMCF010000020">
    <property type="protein sequence ID" value="MFB9472042.1"/>
    <property type="molecule type" value="Genomic_DNA"/>
</dbReference>
<dbReference type="Proteomes" id="UP001589568">
    <property type="component" value="Unassembled WGS sequence"/>
</dbReference>
<feature type="region of interest" description="Disordered" evidence="1">
    <location>
        <begin position="1"/>
        <end position="25"/>
    </location>
</feature>
<proteinExistence type="predicted"/>
<organism evidence="2 3">
    <name type="scientific">Nonomuraea salmonea</name>
    <dbReference type="NCBI Taxonomy" id="46181"/>
    <lineage>
        <taxon>Bacteria</taxon>
        <taxon>Bacillati</taxon>
        <taxon>Actinomycetota</taxon>
        <taxon>Actinomycetes</taxon>
        <taxon>Streptosporangiales</taxon>
        <taxon>Streptosporangiaceae</taxon>
        <taxon>Nonomuraea</taxon>
    </lineage>
</organism>
<keyword evidence="3" id="KW-1185">Reference proteome</keyword>
<gene>
    <name evidence="2" type="ORF">ACFFR3_21215</name>
</gene>
<protein>
    <submittedName>
        <fullName evidence="2">Polymorphic toxin-type HINT domain-containing protein</fullName>
    </submittedName>
</protein>
<dbReference type="RefSeq" id="WP_379483690.1">
    <property type="nucleotide sequence ID" value="NZ_JBHMCF010000020.1"/>
</dbReference>
<dbReference type="CDD" id="cd00081">
    <property type="entry name" value="Hint"/>
    <property type="match status" value="1"/>
</dbReference>
<sequence length="256" mass="28422">MADGSTKPIEKVETGDEVVATDPATGRTEARPVLALISSKGVKKLVDITVTVDGAKDVITATDNHPFWVPKRKAWLTAGALQPGMWLQTSAGTYVQITAVEHRTATQRVHNLTVEDFHTYHVVAGTTPVLVHNDNPRYTDEECFALADRYRDEELQRMSKTQKRKHVMIIGVVDCITGDWAVGKKRSGAGDFCAETDGTDQLLQRGSKRENLRYGHPMYPDTGRVAEVCNIRCQDDYERSQFPPDAVPQPGGSWER</sequence>
<dbReference type="Pfam" id="PF07591">
    <property type="entry name" value="PT-HINT"/>
    <property type="match status" value="1"/>
</dbReference>
<dbReference type="SUPFAM" id="SSF51294">
    <property type="entry name" value="Hedgehog/intein (Hint) domain"/>
    <property type="match status" value="1"/>
</dbReference>
<dbReference type="Gene3D" id="2.170.16.10">
    <property type="entry name" value="Hedgehog/Intein (Hint) domain"/>
    <property type="match status" value="1"/>
</dbReference>
<dbReference type="InterPro" id="IPR036844">
    <property type="entry name" value="Hint_dom_sf"/>
</dbReference>
<accession>A0ABV5NP75</accession>
<comment type="caution">
    <text evidence="2">The sequence shown here is derived from an EMBL/GenBank/DDBJ whole genome shotgun (WGS) entry which is preliminary data.</text>
</comment>
<evidence type="ECO:0000313" key="2">
    <source>
        <dbReference type="EMBL" id="MFB9472042.1"/>
    </source>
</evidence>
<evidence type="ECO:0000313" key="3">
    <source>
        <dbReference type="Proteomes" id="UP001589568"/>
    </source>
</evidence>
<reference evidence="2 3" key="1">
    <citation type="submission" date="2024-09" db="EMBL/GenBank/DDBJ databases">
        <authorList>
            <person name="Sun Q."/>
            <person name="Mori K."/>
        </authorList>
    </citation>
    <scope>NUCLEOTIDE SEQUENCE [LARGE SCALE GENOMIC DNA]</scope>
    <source>
        <strain evidence="2 3">JCM 3324</strain>
    </source>
</reference>